<accession>A0A1G9LI70</accession>
<dbReference type="AlphaFoldDB" id="A0A1G9LI70"/>
<protein>
    <submittedName>
        <fullName evidence="2">Glycosyl transferase family 2</fullName>
    </submittedName>
</protein>
<evidence type="ECO:0000259" key="1">
    <source>
        <dbReference type="Pfam" id="PF00535"/>
    </source>
</evidence>
<dbReference type="InterPro" id="IPR029044">
    <property type="entry name" value="Nucleotide-diphossugar_trans"/>
</dbReference>
<proteinExistence type="predicted"/>
<keyword evidence="2" id="KW-0808">Transferase</keyword>
<dbReference type="EMBL" id="FNFO01000007">
    <property type="protein sequence ID" value="SDL61225.1"/>
    <property type="molecule type" value="Genomic_DNA"/>
</dbReference>
<dbReference type="CDD" id="cd06433">
    <property type="entry name" value="GT_2_WfgS_like"/>
    <property type="match status" value="1"/>
</dbReference>
<dbReference type="PANTHER" id="PTHR22916:SF65">
    <property type="entry name" value="SLR1065 PROTEIN"/>
    <property type="match status" value="1"/>
</dbReference>
<feature type="domain" description="Glycosyltransferase 2-like" evidence="1">
    <location>
        <begin position="6"/>
        <end position="132"/>
    </location>
</feature>
<dbReference type="Pfam" id="PF00535">
    <property type="entry name" value="Glycos_transf_2"/>
    <property type="match status" value="1"/>
</dbReference>
<sequence>MLPKITVITPSFNQGKYLEDTINSVLYQSYPNLEYILMDAGSTDESLDIIKKYERHLAYWVSEPDEGQADAINKGFARATGDIICWLNSDDYYLPGTLKFVAENLANKDDSILCGNCVHIVEGKSRAYPSKVHSTLNKLDIKYCDTIVQPSSFWPRVLWENIGKLDISMHYAFDWEWYIRAQIAGAKFIPTAKNLSVYRIHEEHKTGTGGEKRLLEIKRIIERYHGEATGDAFWAIHEKIDEIRNMRKRLQRWGLDRAEGKILKAMVPQAKHLSWFEIVQLSYMAKEIVV</sequence>
<name>A0A1G9LI70_9BACT</name>
<reference evidence="2 3" key="1">
    <citation type="submission" date="2016-10" db="EMBL/GenBank/DDBJ databases">
        <authorList>
            <person name="de Groot N.N."/>
        </authorList>
    </citation>
    <scope>NUCLEOTIDE SEQUENCE [LARGE SCALE GENOMIC DNA]</scope>
    <source>
        <strain evidence="2 3">DSM 25186</strain>
    </source>
</reference>
<dbReference type="GO" id="GO:0016758">
    <property type="term" value="F:hexosyltransferase activity"/>
    <property type="evidence" value="ECO:0007669"/>
    <property type="project" value="UniProtKB-ARBA"/>
</dbReference>
<dbReference type="RefSeq" id="WP_089684281.1">
    <property type="nucleotide sequence ID" value="NZ_FNFO01000007.1"/>
</dbReference>
<evidence type="ECO:0000313" key="2">
    <source>
        <dbReference type="EMBL" id="SDL61225.1"/>
    </source>
</evidence>
<dbReference type="SUPFAM" id="SSF53448">
    <property type="entry name" value="Nucleotide-diphospho-sugar transferases"/>
    <property type="match status" value="1"/>
</dbReference>
<keyword evidence="3" id="KW-1185">Reference proteome</keyword>
<dbReference type="OrthoDB" id="9788101at2"/>
<gene>
    <name evidence="2" type="ORF">SAMN05421823_10746</name>
</gene>
<dbReference type="InterPro" id="IPR001173">
    <property type="entry name" value="Glyco_trans_2-like"/>
</dbReference>
<dbReference type="Gene3D" id="3.90.550.10">
    <property type="entry name" value="Spore Coat Polysaccharide Biosynthesis Protein SpsA, Chain A"/>
    <property type="match status" value="1"/>
</dbReference>
<evidence type="ECO:0000313" key="3">
    <source>
        <dbReference type="Proteomes" id="UP000198510"/>
    </source>
</evidence>
<dbReference type="Proteomes" id="UP000198510">
    <property type="component" value="Unassembled WGS sequence"/>
</dbReference>
<dbReference type="STRING" id="1075417.SAMN05421823_10746"/>
<dbReference type="PANTHER" id="PTHR22916">
    <property type="entry name" value="GLYCOSYLTRANSFERASE"/>
    <property type="match status" value="1"/>
</dbReference>
<organism evidence="2 3">
    <name type="scientific">Catalinimonas alkaloidigena</name>
    <dbReference type="NCBI Taxonomy" id="1075417"/>
    <lineage>
        <taxon>Bacteria</taxon>
        <taxon>Pseudomonadati</taxon>
        <taxon>Bacteroidota</taxon>
        <taxon>Cytophagia</taxon>
        <taxon>Cytophagales</taxon>
        <taxon>Catalimonadaceae</taxon>
        <taxon>Catalinimonas</taxon>
    </lineage>
</organism>